<dbReference type="AlphaFoldDB" id="A0A562JCY6"/>
<keyword evidence="1" id="KW-0812">Transmembrane</keyword>
<accession>A0A562JCY6</accession>
<sequence>MSGVFSHDYNSFPFIAFTASHLLMIALFAAVSGIMFIFRDRLRHIDGEVRKVMFFLLFTMELFYHIWLYKGGYWDVSFTLPLHLCSISLILCLVLLATKSKAIFQIVYFIGIVGALMAILTPELYLGFPHFRYFQFFITHNLIIWTCLYFVFVHQYRPTGKGMLMSVLFLNISAAVAFMANKLTDGNYMFLSYKPDNASLLDYFGPYPVYILSLEGAAILLFLLLLVPFKRKDRQSARKEESS</sequence>
<name>A0A562JCY6_9BACI</name>
<keyword evidence="1" id="KW-0472">Membrane</keyword>
<dbReference type="GeneID" id="65405667"/>
<evidence type="ECO:0000313" key="2">
    <source>
        <dbReference type="EMBL" id="TWH80835.1"/>
    </source>
</evidence>
<dbReference type="Proteomes" id="UP000318667">
    <property type="component" value="Unassembled WGS sequence"/>
</dbReference>
<dbReference type="OrthoDB" id="9813172at2"/>
<feature type="transmembrane region" description="Helical" evidence="1">
    <location>
        <begin position="204"/>
        <end position="229"/>
    </location>
</feature>
<proteinExistence type="predicted"/>
<dbReference type="NCBIfam" id="TIGR02206">
    <property type="entry name" value="intg_mem_TP0381"/>
    <property type="match status" value="1"/>
</dbReference>
<evidence type="ECO:0000313" key="3">
    <source>
        <dbReference type="Proteomes" id="UP000318667"/>
    </source>
</evidence>
<dbReference type="Pfam" id="PF14808">
    <property type="entry name" value="TMEM164"/>
    <property type="match status" value="1"/>
</dbReference>
<feature type="transmembrane region" description="Helical" evidence="1">
    <location>
        <begin position="73"/>
        <end position="96"/>
    </location>
</feature>
<feature type="transmembrane region" description="Helical" evidence="1">
    <location>
        <begin position="49"/>
        <end position="67"/>
    </location>
</feature>
<comment type="caution">
    <text evidence="2">The sequence shown here is derived from an EMBL/GenBank/DDBJ whole genome shotgun (WGS) entry which is preliminary data.</text>
</comment>
<feature type="transmembrane region" description="Helical" evidence="1">
    <location>
        <begin position="12"/>
        <end position="37"/>
    </location>
</feature>
<protein>
    <submittedName>
        <fullName evidence="2">Putative integral membrane protein (TIGR02206 family)</fullName>
    </submittedName>
</protein>
<keyword evidence="1" id="KW-1133">Transmembrane helix</keyword>
<feature type="transmembrane region" description="Helical" evidence="1">
    <location>
        <begin position="164"/>
        <end position="184"/>
    </location>
</feature>
<gene>
    <name evidence="2" type="ORF">IQ19_04578</name>
</gene>
<feature type="transmembrane region" description="Helical" evidence="1">
    <location>
        <begin position="103"/>
        <end position="121"/>
    </location>
</feature>
<evidence type="ECO:0000256" key="1">
    <source>
        <dbReference type="SAM" id="Phobius"/>
    </source>
</evidence>
<feature type="transmembrane region" description="Helical" evidence="1">
    <location>
        <begin position="133"/>
        <end position="152"/>
    </location>
</feature>
<reference evidence="2 3" key="1">
    <citation type="journal article" date="2015" name="Stand. Genomic Sci.">
        <title>Genomic Encyclopedia of Bacterial and Archaeal Type Strains, Phase III: the genomes of soil and plant-associated and newly described type strains.</title>
        <authorList>
            <person name="Whitman W.B."/>
            <person name="Woyke T."/>
            <person name="Klenk H.P."/>
            <person name="Zhou Y."/>
            <person name="Lilburn T.G."/>
            <person name="Beck B.J."/>
            <person name="De Vos P."/>
            <person name="Vandamme P."/>
            <person name="Eisen J.A."/>
            <person name="Garrity G."/>
            <person name="Hugenholtz P."/>
            <person name="Kyrpides N.C."/>
        </authorList>
    </citation>
    <scope>NUCLEOTIDE SEQUENCE [LARGE SCALE GENOMIC DNA]</scope>
    <source>
        <strain evidence="2 3">CGMCC 1.10115</strain>
    </source>
</reference>
<keyword evidence="3" id="KW-1185">Reference proteome</keyword>
<dbReference type="RefSeq" id="WP_144545190.1">
    <property type="nucleotide sequence ID" value="NZ_CBCSDC010000021.1"/>
</dbReference>
<dbReference type="EMBL" id="VLKI01000019">
    <property type="protein sequence ID" value="TWH80835.1"/>
    <property type="molecule type" value="Genomic_DNA"/>
</dbReference>
<dbReference type="InterPro" id="IPR011737">
    <property type="entry name" value="CHP02206_TP0381"/>
</dbReference>
<organism evidence="2 3">
    <name type="scientific">Cytobacillus oceanisediminis</name>
    <dbReference type="NCBI Taxonomy" id="665099"/>
    <lineage>
        <taxon>Bacteria</taxon>
        <taxon>Bacillati</taxon>
        <taxon>Bacillota</taxon>
        <taxon>Bacilli</taxon>
        <taxon>Bacillales</taxon>
        <taxon>Bacillaceae</taxon>
        <taxon>Cytobacillus</taxon>
    </lineage>
</organism>